<dbReference type="Proteomes" id="UP001138802">
    <property type="component" value="Unassembled WGS sequence"/>
</dbReference>
<accession>A0A9X1B926</accession>
<dbReference type="GO" id="GO:0016787">
    <property type="term" value="F:hydrolase activity"/>
    <property type="evidence" value="ECO:0007669"/>
    <property type="project" value="UniProtKB-UniRule"/>
</dbReference>
<dbReference type="GO" id="GO:0016042">
    <property type="term" value="P:lipid catabolic process"/>
    <property type="evidence" value="ECO:0007669"/>
    <property type="project" value="UniProtKB-UniRule"/>
</dbReference>
<dbReference type="InterPro" id="IPR002641">
    <property type="entry name" value="PNPLA_dom"/>
</dbReference>
<feature type="short sequence motif" description="GXSXG" evidence="2">
    <location>
        <begin position="120"/>
        <end position="124"/>
    </location>
</feature>
<sequence length="396" mass="43023">MTLKHIACLIAMTAVLLAQGCAGPVRKEAVPAAFTDQAVIPGMAEVRYRVGIDTEALQREGIASVRREQAFLASTGQRGGLPPATFLAVSGGGDNGAFGAGLLNGWTAAGDRPEFKLVTGVSTGALIAPFAFLGPAYDEQLKRFYTTTGPTDIARPRSLLAAVTSDALADNAPLWKLVSREVDQSLLDAIAREYDKGRLLFVATVDLDARQTVLWNLTKIAASKDPNALDLFRSLMIASASIPGAFPPVMIDVEANGQAYQEMHVDGGTMSQVFVYPPSLDIEALSRKLGTQRERRAYIIRNARLDPEWAQVERRTMSIAGRAISSLIHTQGIGDLYRIYLTSDRDGVDFNLAYVPASFNVPHREEFDTEFMRALYQTGYDMAAEGYPWEKAPPGF</sequence>
<keyword evidence="2" id="KW-0442">Lipid degradation</keyword>
<evidence type="ECO:0000256" key="2">
    <source>
        <dbReference type="PROSITE-ProRule" id="PRU01161"/>
    </source>
</evidence>
<evidence type="ECO:0000256" key="1">
    <source>
        <dbReference type="ARBA" id="ARBA00023098"/>
    </source>
</evidence>
<dbReference type="RefSeq" id="WP_200387642.1">
    <property type="nucleotide sequence ID" value="NZ_NRSD01000007.1"/>
</dbReference>
<dbReference type="SUPFAM" id="SSF52151">
    <property type="entry name" value="FabD/lysophospholipase-like"/>
    <property type="match status" value="1"/>
</dbReference>
<feature type="short sequence motif" description="GXGXXG" evidence="2">
    <location>
        <begin position="91"/>
        <end position="96"/>
    </location>
</feature>
<evidence type="ECO:0000313" key="6">
    <source>
        <dbReference type="Proteomes" id="UP001138802"/>
    </source>
</evidence>
<proteinExistence type="predicted"/>
<feature type="domain" description="PNPLA" evidence="4">
    <location>
        <begin position="87"/>
        <end position="282"/>
    </location>
</feature>
<dbReference type="Pfam" id="PF01734">
    <property type="entry name" value="Patatin"/>
    <property type="match status" value="1"/>
</dbReference>
<evidence type="ECO:0000256" key="3">
    <source>
        <dbReference type="SAM" id="SignalP"/>
    </source>
</evidence>
<feature type="short sequence motif" description="DGA/G" evidence="2">
    <location>
        <begin position="266"/>
        <end position="268"/>
    </location>
</feature>
<keyword evidence="1 2" id="KW-0443">Lipid metabolism</keyword>
<feature type="active site" description="Proton acceptor" evidence="2">
    <location>
        <position position="266"/>
    </location>
</feature>
<organism evidence="5 6">
    <name type="scientific">Thiocapsa imhoffii</name>
    <dbReference type="NCBI Taxonomy" id="382777"/>
    <lineage>
        <taxon>Bacteria</taxon>
        <taxon>Pseudomonadati</taxon>
        <taxon>Pseudomonadota</taxon>
        <taxon>Gammaproteobacteria</taxon>
        <taxon>Chromatiales</taxon>
        <taxon>Chromatiaceae</taxon>
        <taxon>Thiocapsa</taxon>
    </lineage>
</organism>
<name>A0A9X1B926_9GAMM</name>
<dbReference type="PROSITE" id="PS51635">
    <property type="entry name" value="PNPLA"/>
    <property type="match status" value="1"/>
</dbReference>
<evidence type="ECO:0000259" key="4">
    <source>
        <dbReference type="PROSITE" id="PS51635"/>
    </source>
</evidence>
<reference evidence="5 6" key="1">
    <citation type="journal article" date="2020" name="Microorganisms">
        <title>Osmotic Adaptation and Compatible Solute Biosynthesis of Phototrophic Bacteria as Revealed from Genome Analyses.</title>
        <authorList>
            <person name="Imhoff J.F."/>
            <person name="Rahn T."/>
            <person name="Kunzel S."/>
            <person name="Keller A."/>
            <person name="Neulinger S.C."/>
        </authorList>
    </citation>
    <scope>NUCLEOTIDE SEQUENCE [LARGE SCALE GENOMIC DNA]</scope>
    <source>
        <strain evidence="5 6">DSM 21303</strain>
    </source>
</reference>
<feature type="active site" description="Nucleophile" evidence="2">
    <location>
        <position position="122"/>
    </location>
</feature>
<feature type="signal peptide" evidence="3">
    <location>
        <begin position="1"/>
        <end position="20"/>
    </location>
</feature>
<dbReference type="EMBL" id="NRSD01000007">
    <property type="protein sequence ID" value="MBK1644838.1"/>
    <property type="molecule type" value="Genomic_DNA"/>
</dbReference>
<dbReference type="PROSITE" id="PS51257">
    <property type="entry name" value="PROKAR_LIPOPROTEIN"/>
    <property type="match status" value="1"/>
</dbReference>
<evidence type="ECO:0000313" key="5">
    <source>
        <dbReference type="EMBL" id="MBK1644838.1"/>
    </source>
</evidence>
<protein>
    <submittedName>
        <fullName evidence="5">Patatin</fullName>
    </submittedName>
</protein>
<gene>
    <name evidence="5" type="ORF">CKO25_09290</name>
</gene>
<dbReference type="Gene3D" id="3.40.1090.10">
    <property type="entry name" value="Cytosolic phospholipase A2 catalytic domain"/>
    <property type="match status" value="1"/>
</dbReference>
<keyword evidence="3" id="KW-0732">Signal</keyword>
<feature type="chain" id="PRO_5040917026" evidence="3">
    <location>
        <begin position="21"/>
        <end position="396"/>
    </location>
</feature>
<keyword evidence="6" id="KW-1185">Reference proteome</keyword>
<dbReference type="AlphaFoldDB" id="A0A9X1B926"/>
<keyword evidence="2" id="KW-0378">Hydrolase</keyword>
<comment type="caution">
    <text evidence="5">The sequence shown here is derived from an EMBL/GenBank/DDBJ whole genome shotgun (WGS) entry which is preliminary data.</text>
</comment>
<dbReference type="InterPro" id="IPR016035">
    <property type="entry name" value="Acyl_Trfase/lysoPLipase"/>
</dbReference>